<gene>
    <name evidence="3" type="ORF">BP01DRAFT_370171</name>
</gene>
<reference evidence="3 4" key="1">
    <citation type="submission" date="2016-12" db="EMBL/GenBank/DDBJ databases">
        <title>The genomes of Aspergillus section Nigri reveals drivers in fungal speciation.</title>
        <authorList>
            <consortium name="DOE Joint Genome Institute"/>
            <person name="Vesth T.C."/>
            <person name="Nybo J."/>
            <person name="Theobald S."/>
            <person name="Brandl J."/>
            <person name="Frisvad J.C."/>
            <person name="Nielsen K.F."/>
            <person name="Lyhne E.K."/>
            <person name="Kogle M.E."/>
            <person name="Kuo A."/>
            <person name="Riley R."/>
            <person name="Clum A."/>
            <person name="Nolan M."/>
            <person name="Lipzen A."/>
            <person name="Salamov A."/>
            <person name="Henrissat B."/>
            <person name="Wiebenga A."/>
            <person name="De Vries R.P."/>
            <person name="Grigoriev I.V."/>
            <person name="Mortensen U.H."/>
            <person name="Andersen M.R."/>
            <person name="Baker S.E."/>
        </authorList>
    </citation>
    <scope>NUCLEOTIDE SEQUENCE [LARGE SCALE GENOMIC DNA]</scope>
    <source>
        <strain evidence="3 4">JOP 1030-1</strain>
    </source>
</reference>
<feature type="signal peptide" evidence="1">
    <location>
        <begin position="1"/>
        <end position="19"/>
    </location>
</feature>
<dbReference type="SUPFAM" id="SSF57414">
    <property type="entry name" value="Hairpin loop containing domain-like"/>
    <property type="match status" value="1"/>
</dbReference>
<dbReference type="InterPro" id="IPR003609">
    <property type="entry name" value="Pan_app"/>
</dbReference>
<evidence type="ECO:0000313" key="4">
    <source>
        <dbReference type="Proteomes" id="UP000248349"/>
    </source>
</evidence>
<organism evidence="3 4">
    <name type="scientific">Aspergillus saccharolyticus JOP 1030-1</name>
    <dbReference type="NCBI Taxonomy" id="1450539"/>
    <lineage>
        <taxon>Eukaryota</taxon>
        <taxon>Fungi</taxon>
        <taxon>Dikarya</taxon>
        <taxon>Ascomycota</taxon>
        <taxon>Pezizomycotina</taxon>
        <taxon>Eurotiomycetes</taxon>
        <taxon>Eurotiomycetidae</taxon>
        <taxon>Eurotiales</taxon>
        <taxon>Aspergillaceae</taxon>
        <taxon>Aspergillus</taxon>
        <taxon>Aspergillus subgen. Circumdati</taxon>
    </lineage>
</organism>
<feature type="chain" id="PRO_5016416557" description="Apple domain-containing protein" evidence="1">
    <location>
        <begin position="20"/>
        <end position="319"/>
    </location>
</feature>
<sequence>MLFLVSFILLLQLASLSVSENPGSCISGAGGQGHANYQICCPTAGATGVEMLDTGRFRYTCNAWMSGYDTTSRTAHTAATCARLCLDDEKCRASTWMSSQSRCFLTRTAEAHTNTDEYSTGYLALEKLAGQDLDQACQSRVDAANQAAQESVAAANNACRISVAAANTACETRVDAANRAGQIRVDAANEACRTSVDATVASLQTQIKSCISFTDEIYNQADPTGKTQDDVPLEEFQTVTIEDRTYRVYYHQSTLADAPVYESRDINSLAACLKLCDDAERSGCVRVNYEPGQRKCRLFNGSTNREIYRSHNNHMIWRV</sequence>
<evidence type="ECO:0000259" key="2">
    <source>
        <dbReference type="PROSITE" id="PS50948"/>
    </source>
</evidence>
<proteinExistence type="predicted"/>
<name>A0A318ZXC8_9EURO</name>
<dbReference type="PROSITE" id="PS50948">
    <property type="entry name" value="PAN"/>
    <property type="match status" value="1"/>
</dbReference>
<dbReference type="OrthoDB" id="4831104at2759"/>
<dbReference type="Pfam" id="PF00024">
    <property type="entry name" value="PAN_1"/>
    <property type="match status" value="2"/>
</dbReference>
<feature type="domain" description="Apple" evidence="2">
    <location>
        <begin position="41"/>
        <end position="129"/>
    </location>
</feature>
<dbReference type="EMBL" id="KZ821301">
    <property type="protein sequence ID" value="PYH40122.1"/>
    <property type="molecule type" value="Genomic_DNA"/>
</dbReference>
<keyword evidence="4" id="KW-1185">Reference proteome</keyword>
<dbReference type="Proteomes" id="UP000248349">
    <property type="component" value="Unassembled WGS sequence"/>
</dbReference>
<evidence type="ECO:0000313" key="3">
    <source>
        <dbReference type="EMBL" id="PYH40122.1"/>
    </source>
</evidence>
<protein>
    <recommendedName>
        <fullName evidence="2">Apple domain-containing protein</fullName>
    </recommendedName>
</protein>
<dbReference type="AlphaFoldDB" id="A0A318ZXC8"/>
<dbReference type="STRING" id="1450539.A0A318ZXC8"/>
<accession>A0A318ZXC8</accession>
<keyword evidence="1" id="KW-0732">Signal</keyword>
<dbReference type="RefSeq" id="XP_025426104.1">
    <property type="nucleotide sequence ID" value="XM_025576589.1"/>
</dbReference>
<dbReference type="Gene3D" id="3.50.4.10">
    <property type="entry name" value="Hepatocyte Growth Factor"/>
    <property type="match status" value="2"/>
</dbReference>
<evidence type="ECO:0000256" key="1">
    <source>
        <dbReference type="SAM" id="SignalP"/>
    </source>
</evidence>
<dbReference type="GeneID" id="37077818"/>